<evidence type="ECO:0000313" key="2">
    <source>
        <dbReference type="EMBL" id="MED6287587.1"/>
    </source>
</evidence>
<sequence length="122" mass="14529">MLFGVCYLPSFLFLSFTLPLRGTFFLCLAPLLFVPLWKQLMFSSATCGQLMAKDISLIHSNDESRWETGRCCRWLQQQLRRLLLIISNYIWPPTSQLNYVQVYVLLFFKLEKLPSHYHSRFW</sequence>
<protein>
    <submittedName>
        <fullName evidence="2">Uncharacterized protein</fullName>
    </submittedName>
</protein>
<keyword evidence="1" id="KW-0812">Transmembrane</keyword>
<evidence type="ECO:0000256" key="1">
    <source>
        <dbReference type="SAM" id="Phobius"/>
    </source>
</evidence>
<proteinExistence type="predicted"/>
<dbReference type="EMBL" id="JAHUTJ010058915">
    <property type="protein sequence ID" value="MED6287587.1"/>
    <property type="molecule type" value="Genomic_DNA"/>
</dbReference>
<keyword evidence="3" id="KW-1185">Reference proteome</keyword>
<organism evidence="2 3">
    <name type="scientific">Characodon lateralis</name>
    <dbReference type="NCBI Taxonomy" id="208331"/>
    <lineage>
        <taxon>Eukaryota</taxon>
        <taxon>Metazoa</taxon>
        <taxon>Chordata</taxon>
        <taxon>Craniata</taxon>
        <taxon>Vertebrata</taxon>
        <taxon>Euteleostomi</taxon>
        <taxon>Actinopterygii</taxon>
        <taxon>Neopterygii</taxon>
        <taxon>Teleostei</taxon>
        <taxon>Neoteleostei</taxon>
        <taxon>Acanthomorphata</taxon>
        <taxon>Ovalentaria</taxon>
        <taxon>Atherinomorphae</taxon>
        <taxon>Cyprinodontiformes</taxon>
        <taxon>Goodeidae</taxon>
        <taxon>Characodon</taxon>
    </lineage>
</organism>
<feature type="transmembrane region" description="Helical" evidence="1">
    <location>
        <begin position="12"/>
        <end position="34"/>
    </location>
</feature>
<keyword evidence="1" id="KW-1133">Transmembrane helix</keyword>
<name>A0ABU7EKM0_9TELE</name>
<keyword evidence="1" id="KW-0472">Membrane</keyword>
<dbReference type="Proteomes" id="UP001352852">
    <property type="component" value="Unassembled WGS sequence"/>
</dbReference>
<evidence type="ECO:0000313" key="3">
    <source>
        <dbReference type="Proteomes" id="UP001352852"/>
    </source>
</evidence>
<comment type="caution">
    <text evidence="2">The sequence shown here is derived from an EMBL/GenBank/DDBJ whole genome shotgun (WGS) entry which is preliminary data.</text>
</comment>
<gene>
    <name evidence="2" type="ORF">CHARACLAT_017908</name>
</gene>
<reference evidence="2 3" key="1">
    <citation type="submission" date="2021-06" db="EMBL/GenBank/DDBJ databases">
        <authorList>
            <person name="Palmer J.M."/>
        </authorList>
    </citation>
    <scope>NUCLEOTIDE SEQUENCE [LARGE SCALE GENOMIC DNA]</scope>
    <source>
        <strain evidence="2 3">CL_MEX2019</strain>
        <tissue evidence="2">Muscle</tissue>
    </source>
</reference>
<accession>A0ABU7EKM0</accession>